<dbReference type="GO" id="GO:0042802">
    <property type="term" value="F:identical protein binding"/>
    <property type="evidence" value="ECO:0007669"/>
    <property type="project" value="Ensembl"/>
</dbReference>
<evidence type="ECO:0000256" key="10">
    <source>
        <dbReference type="ARBA" id="ARBA00022703"/>
    </source>
</evidence>
<dbReference type="GO" id="GO:0072593">
    <property type="term" value="P:reactive oxygen species metabolic process"/>
    <property type="evidence" value="ECO:0007669"/>
    <property type="project" value="Ensembl"/>
</dbReference>
<dbReference type="PANTHER" id="PTHR44329:SF297">
    <property type="entry name" value="RECEPTOR-INTERACTING SERINE_THREONINE-PROTEIN KINASE 3"/>
    <property type="match status" value="1"/>
</dbReference>
<evidence type="ECO:0000256" key="16">
    <source>
        <dbReference type="ARBA" id="ARBA00047899"/>
    </source>
</evidence>
<feature type="binding site" evidence="21">
    <location>
        <position position="50"/>
    </location>
    <ligand>
        <name>ATP</name>
        <dbReference type="ChEBI" id="CHEBI:30616"/>
    </ligand>
</feature>
<dbReference type="GO" id="GO:2000452">
    <property type="term" value="P:regulation of CD8-positive, alpha-beta cytotoxic T cell extravasation"/>
    <property type="evidence" value="ECO:0007669"/>
    <property type="project" value="Ensembl"/>
</dbReference>
<keyword evidence="6" id="KW-0723">Serine/threonine-protein kinase</keyword>
<dbReference type="GO" id="GO:0097528">
    <property type="term" value="P:execution phase of necroptosis"/>
    <property type="evidence" value="ECO:0007669"/>
    <property type="project" value="Ensembl"/>
</dbReference>
<dbReference type="GO" id="GO:0044877">
    <property type="term" value="F:protein-containing complex binding"/>
    <property type="evidence" value="ECO:0007669"/>
    <property type="project" value="Ensembl"/>
</dbReference>
<sequence>MSCVKLWPSGAPAPLVSIEELENQELVGKGGFGTVFRAQHRKWGYDVAVKIVNSKAISREVKAMASLDNEFVLRLEGVIEKVNWDQDPKPALVTKFMENGSLSGLLQSQCPRPWPLLCRLLKEVVLGMFYLHDRNPVLLHRDLKPSNVLLDPELHVKLADFGLSTFQGGSQSGTGSGEPGGTLGYLAPELFVNVNRKASTASDVYSFGILMWAVLAGREVELPTEPSLVYEAVGNRQNRPSLAELPQAGPETPGLEGLKELMQLCWSSEPKDRPSFQECLPKTDEAFQMVENNMNAAVSTVKNFLSQLRSSNRRFSIPESGQGGTEMDGFRRTIENQHSRNDVMVSEWLNKLNLEEPPSSVPKKCPSLTKRSRAQEEQVPQAWTAGTSSDSMAQPPQTPETSTFRNQMPSPTSTGKPSPGPRGNQGAERQGMNWSCRTPEPNPVTGRPLVNIYNCSGVQVGDNNYLTMQQTTALPTWGLAPSGKGRGLQHPPPVGSQEGPKDPEAWSRPQGWYNHSGK</sequence>
<evidence type="ECO:0000256" key="22">
    <source>
        <dbReference type="SAM" id="MobiDB-lite"/>
    </source>
</evidence>
<evidence type="ECO:0000256" key="2">
    <source>
        <dbReference type="ARBA" id="ARBA00004514"/>
    </source>
</evidence>
<dbReference type="EC" id="2.7.11.1" evidence="4"/>
<evidence type="ECO:0000256" key="4">
    <source>
        <dbReference type="ARBA" id="ARBA00012513"/>
    </source>
</evidence>
<comment type="catalytic activity">
    <reaction evidence="16">
        <text>L-threonyl-[protein] + ATP = O-phospho-L-threonyl-[protein] + ADP + H(+)</text>
        <dbReference type="Rhea" id="RHEA:46608"/>
        <dbReference type="Rhea" id="RHEA-COMP:11060"/>
        <dbReference type="Rhea" id="RHEA-COMP:11605"/>
        <dbReference type="ChEBI" id="CHEBI:15378"/>
        <dbReference type="ChEBI" id="CHEBI:30013"/>
        <dbReference type="ChEBI" id="CHEBI:30616"/>
        <dbReference type="ChEBI" id="CHEBI:61977"/>
        <dbReference type="ChEBI" id="CHEBI:456216"/>
        <dbReference type="EC" id="2.7.11.1"/>
    </reaction>
</comment>
<dbReference type="GeneID" id="100982151"/>
<dbReference type="GO" id="GO:0051607">
    <property type="term" value="P:defense response to virus"/>
    <property type="evidence" value="ECO:0007669"/>
    <property type="project" value="Ensembl"/>
</dbReference>
<keyword evidence="25" id="KW-1185">Reference proteome</keyword>
<dbReference type="SUPFAM" id="SSF56112">
    <property type="entry name" value="Protein kinase-like (PK-like)"/>
    <property type="match status" value="1"/>
</dbReference>
<evidence type="ECO:0000256" key="5">
    <source>
        <dbReference type="ARBA" id="ARBA00022490"/>
    </source>
</evidence>
<keyword evidence="8" id="KW-1210">Necrosis</keyword>
<keyword evidence="7" id="KW-0597">Phosphoprotein</keyword>
<keyword evidence="12" id="KW-0418">Kinase</keyword>
<dbReference type="AlphaFoldDB" id="A0A2R8ZFF5"/>
<keyword evidence="15" id="KW-0539">Nucleus</keyword>
<dbReference type="FunFam" id="1.10.510.10:FF:000661">
    <property type="entry name" value="Receptor-interacting serine/threonine-protein kinase 3"/>
    <property type="match status" value="1"/>
</dbReference>
<dbReference type="GO" id="GO:2000379">
    <property type="term" value="P:positive regulation of reactive oxygen species metabolic process"/>
    <property type="evidence" value="ECO:0007669"/>
    <property type="project" value="Ensembl"/>
</dbReference>
<dbReference type="GO" id="GO:0048535">
    <property type="term" value="P:lymph node development"/>
    <property type="evidence" value="ECO:0007669"/>
    <property type="project" value="Ensembl"/>
</dbReference>
<evidence type="ECO:0000256" key="18">
    <source>
        <dbReference type="ARBA" id="ARBA00071065"/>
    </source>
</evidence>
<organism evidence="24 25">
    <name type="scientific">Pan paniscus</name>
    <name type="common">Pygmy chimpanzee</name>
    <name type="synonym">Bonobo</name>
    <dbReference type="NCBI Taxonomy" id="9597"/>
    <lineage>
        <taxon>Eukaryota</taxon>
        <taxon>Metazoa</taxon>
        <taxon>Chordata</taxon>
        <taxon>Craniata</taxon>
        <taxon>Vertebrata</taxon>
        <taxon>Euteleostomi</taxon>
        <taxon>Mammalia</taxon>
        <taxon>Eutheria</taxon>
        <taxon>Euarchontoglires</taxon>
        <taxon>Primates</taxon>
        <taxon>Haplorrhini</taxon>
        <taxon>Catarrhini</taxon>
        <taxon>Hominidae</taxon>
        <taxon>Pan</taxon>
    </lineage>
</organism>
<dbReference type="OMA" id="WDYVSGP"/>
<dbReference type="GO" id="GO:0038061">
    <property type="term" value="P:non-canonical NF-kappaB signal transduction"/>
    <property type="evidence" value="ECO:0007669"/>
    <property type="project" value="Ensembl"/>
</dbReference>
<dbReference type="GO" id="GO:0033077">
    <property type="term" value="P:T cell differentiation in thymus"/>
    <property type="evidence" value="ECO:0007669"/>
    <property type="project" value="Ensembl"/>
</dbReference>
<accession>A0A2R8ZFF5</accession>
<name>A0A2R8ZFF5_PANPA</name>
<reference evidence="24" key="2">
    <citation type="submission" date="2025-08" db="UniProtKB">
        <authorList>
            <consortium name="Ensembl"/>
        </authorList>
    </citation>
    <scope>IDENTIFICATION</scope>
</reference>
<dbReference type="PROSITE" id="PS00108">
    <property type="entry name" value="PROTEIN_KINASE_ST"/>
    <property type="match status" value="1"/>
</dbReference>
<dbReference type="GO" id="GO:2001244">
    <property type="term" value="P:positive regulation of intrinsic apoptotic signaling pathway"/>
    <property type="evidence" value="ECO:0007669"/>
    <property type="project" value="Ensembl"/>
</dbReference>
<evidence type="ECO:0000256" key="12">
    <source>
        <dbReference type="ARBA" id="ARBA00022777"/>
    </source>
</evidence>
<comment type="similarity">
    <text evidence="3">Belongs to the protein kinase superfamily. TKL Ser/Thr protein kinase family.</text>
</comment>
<dbReference type="OrthoDB" id="4062651at2759"/>
<dbReference type="InterPro" id="IPR000719">
    <property type="entry name" value="Prot_kinase_dom"/>
</dbReference>
<evidence type="ECO:0000313" key="25">
    <source>
        <dbReference type="Proteomes" id="UP000240080"/>
    </source>
</evidence>
<dbReference type="EMBL" id="AJFE02027565">
    <property type="status" value="NOT_ANNOTATED_CDS"/>
    <property type="molecule type" value="Genomic_DNA"/>
</dbReference>
<dbReference type="GO" id="GO:0070235">
    <property type="term" value="P:regulation of activation-induced cell death of T cells"/>
    <property type="evidence" value="ECO:0007669"/>
    <property type="project" value="Ensembl"/>
</dbReference>
<dbReference type="SMART" id="SM00220">
    <property type="entry name" value="S_TKc"/>
    <property type="match status" value="1"/>
</dbReference>
<evidence type="ECO:0000313" key="24">
    <source>
        <dbReference type="Ensembl" id="ENSPPAP00000003732.1"/>
    </source>
</evidence>
<evidence type="ECO:0000256" key="13">
    <source>
        <dbReference type="ARBA" id="ARBA00022840"/>
    </source>
</evidence>
<evidence type="ECO:0000256" key="19">
    <source>
        <dbReference type="ARBA" id="ARBA00079155"/>
    </source>
</evidence>
<dbReference type="InterPro" id="IPR051681">
    <property type="entry name" value="Ser/Thr_Kinases-Pseudokinases"/>
</dbReference>
<dbReference type="GO" id="GO:0048538">
    <property type="term" value="P:thymus development"/>
    <property type="evidence" value="ECO:0007669"/>
    <property type="project" value="Ensembl"/>
</dbReference>
<keyword evidence="13 21" id="KW-0067">ATP-binding</keyword>
<dbReference type="GO" id="GO:0032991">
    <property type="term" value="C:protein-containing complex"/>
    <property type="evidence" value="ECO:0007669"/>
    <property type="project" value="Ensembl"/>
</dbReference>
<evidence type="ECO:0000256" key="14">
    <source>
        <dbReference type="ARBA" id="ARBA00022843"/>
    </source>
</evidence>
<dbReference type="Pfam" id="PF12721">
    <property type="entry name" value="RHIM"/>
    <property type="match status" value="1"/>
</dbReference>
<feature type="region of interest" description="Disordered" evidence="22">
    <location>
        <begin position="355"/>
        <end position="443"/>
    </location>
</feature>
<dbReference type="InterPro" id="IPR008271">
    <property type="entry name" value="Ser/Thr_kinase_AS"/>
</dbReference>
<dbReference type="GeneTree" id="ENSGT00940000160206"/>
<gene>
    <name evidence="24" type="primary">RIPK3</name>
</gene>
<dbReference type="RefSeq" id="XP_003809147.1">
    <property type="nucleotide sequence ID" value="XM_003809099.5"/>
</dbReference>
<keyword evidence="14" id="KW-0832">Ubl conjugation</keyword>
<keyword evidence="11 21" id="KW-0547">Nucleotide-binding</keyword>
<evidence type="ECO:0000256" key="3">
    <source>
        <dbReference type="ARBA" id="ARBA00005843"/>
    </source>
</evidence>
<dbReference type="InterPro" id="IPR017441">
    <property type="entry name" value="Protein_kinase_ATP_BS"/>
</dbReference>
<dbReference type="KEGG" id="pps:100982151"/>
<proteinExistence type="inferred from homology"/>
<feature type="domain" description="Protein kinase" evidence="23">
    <location>
        <begin position="21"/>
        <end position="287"/>
    </location>
</feature>
<evidence type="ECO:0000256" key="20">
    <source>
        <dbReference type="ARBA" id="ARBA00081897"/>
    </source>
</evidence>
<dbReference type="PROSITE" id="PS00107">
    <property type="entry name" value="PROTEIN_KINASE_ATP"/>
    <property type="match status" value="1"/>
</dbReference>
<reference evidence="24 25" key="1">
    <citation type="journal article" date="2012" name="Nature">
        <title>The bonobo genome compared with the chimpanzee and human genomes.</title>
        <authorList>
            <person name="Prufer K."/>
            <person name="Munch K."/>
            <person name="Hellmann I."/>
            <person name="Akagi K."/>
            <person name="Miller J.R."/>
            <person name="Walenz B."/>
            <person name="Koren S."/>
            <person name="Sutton G."/>
            <person name="Kodira C."/>
            <person name="Winer R."/>
            <person name="Knight J.R."/>
            <person name="Mullikin J.C."/>
            <person name="Meader S.J."/>
            <person name="Ponting C.P."/>
            <person name="Lunter G."/>
            <person name="Higashino S."/>
            <person name="Hobolth A."/>
            <person name="Dutheil J."/>
            <person name="Karakoc E."/>
            <person name="Alkan C."/>
            <person name="Sajjadian S."/>
            <person name="Catacchio C.R."/>
            <person name="Ventura M."/>
            <person name="Marques-Bonet T."/>
            <person name="Eichler E.E."/>
            <person name="Andre C."/>
            <person name="Atencia R."/>
            <person name="Mugisha L."/>
            <person name="Junhold J."/>
            <person name="Patterson N."/>
            <person name="Siebauer M."/>
            <person name="Good J.M."/>
            <person name="Fischer A."/>
            <person name="Ptak S.E."/>
            <person name="Lachmann M."/>
            <person name="Symer D.E."/>
            <person name="Mailund T."/>
            <person name="Schierup M.H."/>
            <person name="Andres A.M."/>
            <person name="Kelso J."/>
            <person name="Paabo S."/>
        </authorList>
    </citation>
    <scope>NUCLEOTIDE SEQUENCE [LARGE SCALE GENOMIC DNA]</scope>
</reference>
<dbReference type="GO" id="GO:0048536">
    <property type="term" value="P:spleen development"/>
    <property type="evidence" value="ECO:0007669"/>
    <property type="project" value="Ensembl"/>
</dbReference>
<dbReference type="GO" id="GO:0043029">
    <property type="term" value="P:T cell homeostasis"/>
    <property type="evidence" value="ECO:0007669"/>
    <property type="project" value="Ensembl"/>
</dbReference>
<evidence type="ECO:0000256" key="11">
    <source>
        <dbReference type="ARBA" id="ARBA00022741"/>
    </source>
</evidence>
<reference evidence="24" key="3">
    <citation type="submission" date="2025-09" db="UniProtKB">
        <authorList>
            <consortium name="Ensembl"/>
        </authorList>
    </citation>
    <scope>IDENTIFICATION</scope>
</reference>
<evidence type="ECO:0000256" key="7">
    <source>
        <dbReference type="ARBA" id="ARBA00022553"/>
    </source>
</evidence>
<dbReference type="GO" id="GO:0046006">
    <property type="term" value="P:regulation of activated T cell proliferation"/>
    <property type="evidence" value="ECO:0007669"/>
    <property type="project" value="Ensembl"/>
</dbReference>
<protein>
    <recommendedName>
        <fullName evidence="18">Receptor-interacting serine/threonine-protein kinase 3</fullName>
        <ecNumber evidence="4">2.7.11.1</ecNumber>
    </recommendedName>
    <alternativeName>
        <fullName evidence="19">RIP-like protein kinase 3</fullName>
    </alternativeName>
    <alternativeName>
        <fullName evidence="20">Receptor-interacting protein 3</fullName>
    </alternativeName>
</protein>
<dbReference type="Proteomes" id="UP000240080">
    <property type="component" value="Chromosome 14"/>
</dbReference>
<comment type="subcellular location">
    <subcellularLocation>
        <location evidence="2">Cytoplasm</location>
        <location evidence="2">Cytosol</location>
    </subcellularLocation>
    <subcellularLocation>
        <location evidence="1">Nucleus</location>
    </subcellularLocation>
</comment>
<dbReference type="GO" id="GO:0060545">
    <property type="term" value="P:positive regulation of necroptotic process"/>
    <property type="evidence" value="ECO:0007669"/>
    <property type="project" value="Ensembl"/>
</dbReference>
<evidence type="ECO:0000256" key="8">
    <source>
        <dbReference type="ARBA" id="ARBA00022590"/>
    </source>
</evidence>
<dbReference type="GO" id="GO:0004706">
    <property type="term" value="F:JUN kinase kinase kinase activity"/>
    <property type="evidence" value="ECO:0007669"/>
    <property type="project" value="TreeGrafter"/>
</dbReference>
<dbReference type="GO" id="GO:1990000">
    <property type="term" value="P:amyloid fibril formation"/>
    <property type="evidence" value="ECO:0007669"/>
    <property type="project" value="Ensembl"/>
</dbReference>
<dbReference type="GO" id="GO:0097527">
    <property type="term" value="P:necroptotic signaling pathway"/>
    <property type="evidence" value="ECO:0007669"/>
    <property type="project" value="Ensembl"/>
</dbReference>
<dbReference type="STRING" id="9597.ENSPPAP00000003732"/>
<evidence type="ECO:0000256" key="6">
    <source>
        <dbReference type="ARBA" id="ARBA00022527"/>
    </source>
</evidence>
<feature type="compositionally biased region" description="Polar residues" evidence="22">
    <location>
        <begin position="384"/>
        <end position="408"/>
    </location>
</feature>
<dbReference type="Ensembl" id="ENSPPAT00000017216.1">
    <property type="protein sequence ID" value="ENSPPAP00000003732.1"/>
    <property type="gene ID" value="ENSPPAG00000015729.1"/>
</dbReference>
<evidence type="ECO:0000256" key="15">
    <source>
        <dbReference type="ARBA" id="ARBA00023242"/>
    </source>
</evidence>
<keyword evidence="5" id="KW-0963">Cytoplasm</keyword>
<evidence type="ECO:0000256" key="9">
    <source>
        <dbReference type="ARBA" id="ARBA00022679"/>
    </source>
</evidence>
<dbReference type="GO" id="GO:0001914">
    <property type="term" value="P:regulation of T cell mediated cytotoxicity"/>
    <property type="evidence" value="ECO:0007669"/>
    <property type="project" value="Ensembl"/>
</dbReference>
<dbReference type="GO" id="GO:0006915">
    <property type="term" value="P:apoptotic process"/>
    <property type="evidence" value="ECO:0007669"/>
    <property type="project" value="UniProtKB-KW"/>
</dbReference>
<dbReference type="GO" id="GO:0070301">
    <property type="term" value="P:cellular response to hydrogen peroxide"/>
    <property type="evidence" value="ECO:0007669"/>
    <property type="project" value="Ensembl"/>
</dbReference>
<dbReference type="PANTHER" id="PTHR44329">
    <property type="entry name" value="SERINE/THREONINE-PROTEIN KINASE TNNI3K-RELATED"/>
    <property type="match status" value="1"/>
</dbReference>
<dbReference type="GO" id="GO:0005829">
    <property type="term" value="C:cytosol"/>
    <property type="evidence" value="ECO:0007669"/>
    <property type="project" value="UniProtKB-SubCell"/>
</dbReference>
<evidence type="ECO:0000256" key="21">
    <source>
        <dbReference type="PROSITE-ProRule" id="PRU10141"/>
    </source>
</evidence>
<feature type="region of interest" description="Disordered" evidence="22">
    <location>
        <begin position="476"/>
        <end position="518"/>
    </location>
</feature>
<evidence type="ECO:0000256" key="17">
    <source>
        <dbReference type="ARBA" id="ARBA00048679"/>
    </source>
</evidence>
<dbReference type="CTD" id="11035"/>
<dbReference type="GO" id="GO:0005524">
    <property type="term" value="F:ATP binding"/>
    <property type="evidence" value="ECO:0007669"/>
    <property type="project" value="UniProtKB-UniRule"/>
</dbReference>
<dbReference type="Bgee" id="ENSPPAG00000015729">
    <property type="expression patterns" value="Expressed in heart and 4 other cell types or tissues"/>
</dbReference>
<dbReference type="Pfam" id="PF00069">
    <property type="entry name" value="Pkinase"/>
    <property type="match status" value="1"/>
</dbReference>
<keyword evidence="10" id="KW-0053">Apoptosis</keyword>
<evidence type="ECO:0000259" key="23">
    <source>
        <dbReference type="PROSITE" id="PS50011"/>
    </source>
</evidence>
<keyword evidence="9" id="KW-0808">Transferase</keyword>
<dbReference type="InterPro" id="IPR011009">
    <property type="entry name" value="Kinase-like_dom_sf"/>
</dbReference>
<dbReference type="GO" id="GO:0032649">
    <property type="term" value="P:regulation of type II interferon production"/>
    <property type="evidence" value="ECO:0007669"/>
    <property type="project" value="Ensembl"/>
</dbReference>
<dbReference type="GO" id="GO:0005634">
    <property type="term" value="C:nucleus"/>
    <property type="evidence" value="ECO:0007669"/>
    <property type="project" value="UniProtKB-SubCell"/>
</dbReference>
<dbReference type="PROSITE" id="PS50011">
    <property type="entry name" value="PROTEIN_KINASE_DOM"/>
    <property type="match status" value="1"/>
</dbReference>
<comment type="catalytic activity">
    <reaction evidence="17">
        <text>L-seryl-[protein] + ATP = O-phospho-L-seryl-[protein] + ADP + H(+)</text>
        <dbReference type="Rhea" id="RHEA:17989"/>
        <dbReference type="Rhea" id="RHEA-COMP:9863"/>
        <dbReference type="Rhea" id="RHEA-COMP:11604"/>
        <dbReference type="ChEBI" id="CHEBI:15378"/>
        <dbReference type="ChEBI" id="CHEBI:29999"/>
        <dbReference type="ChEBI" id="CHEBI:30616"/>
        <dbReference type="ChEBI" id="CHEBI:83421"/>
        <dbReference type="ChEBI" id="CHEBI:456216"/>
        <dbReference type="EC" id="2.7.11.1"/>
    </reaction>
</comment>
<dbReference type="InterPro" id="IPR025735">
    <property type="entry name" value="RHIM"/>
</dbReference>
<dbReference type="Gene3D" id="1.10.510.10">
    <property type="entry name" value="Transferase(Phosphotransferase) domain 1"/>
    <property type="match status" value="1"/>
</dbReference>
<evidence type="ECO:0000256" key="1">
    <source>
        <dbReference type="ARBA" id="ARBA00004123"/>
    </source>
</evidence>